<proteinExistence type="predicted"/>
<dbReference type="Proteomes" id="UP000009138">
    <property type="component" value="Unassembled WGS sequence"/>
</dbReference>
<protein>
    <submittedName>
        <fullName evidence="1">Uncharacterized protein</fullName>
    </submittedName>
</protein>
<dbReference type="GeneID" id="93607130"/>
<dbReference type="RefSeq" id="XP_067510850.1">
    <property type="nucleotide sequence ID" value="XM_067654749.1"/>
</dbReference>
<sequence>MTKINFDHHKGMFGILSMLKNIAEQFKFGDVEKFEDVKLFFLQGTDKYSTVSRMITSNSSVFSQIENEWRCWSISFKDKEPLGNQDLQ</sequence>
<dbReference type="VEuPathDB" id="FungiDB:RO3G_00158"/>
<keyword evidence="2" id="KW-1185">Reference proteome</keyword>
<reference evidence="1 2" key="1">
    <citation type="journal article" date="2009" name="PLoS Genet.">
        <title>Genomic analysis of the basal lineage fungus Rhizopus oryzae reveals a whole-genome duplication.</title>
        <authorList>
            <person name="Ma L.-J."/>
            <person name="Ibrahim A.S."/>
            <person name="Skory C."/>
            <person name="Grabherr M.G."/>
            <person name="Burger G."/>
            <person name="Butler M."/>
            <person name="Elias M."/>
            <person name="Idnurm A."/>
            <person name="Lang B.F."/>
            <person name="Sone T."/>
            <person name="Abe A."/>
            <person name="Calvo S.E."/>
            <person name="Corrochano L.M."/>
            <person name="Engels R."/>
            <person name="Fu J."/>
            <person name="Hansberg W."/>
            <person name="Kim J.-M."/>
            <person name="Kodira C.D."/>
            <person name="Koehrsen M.J."/>
            <person name="Liu B."/>
            <person name="Miranda-Saavedra D."/>
            <person name="O'Leary S."/>
            <person name="Ortiz-Castellanos L."/>
            <person name="Poulter R."/>
            <person name="Rodriguez-Romero J."/>
            <person name="Ruiz-Herrera J."/>
            <person name="Shen Y.-Q."/>
            <person name="Zeng Q."/>
            <person name="Galagan J."/>
            <person name="Birren B.W."/>
            <person name="Cuomo C.A."/>
            <person name="Wickes B.L."/>
        </authorList>
    </citation>
    <scope>NUCLEOTIDE SEQUENCE [LARGE SCALE GENOMIC DNA]</scope>
    <source>
        <strain evidence="2">RA 99-880 / ATCC MYA-4621 / FGSC 9543 / NRRL 43880</strain>
    </source>
</reference>
<name>I1BGX4_RHIO9</name>
<gene>
    <name evidence="1" type="ORF">RO3G_00158</name>
</gene>
<organism evidence="1 2">
    <name type="scientific">Rhizopus delemar (strain RA 99-880 / ATCC MYA-4621 / FGSC 9543 / NRRL 43880)</name>
    <name type="common">Mucormycosis agent</name>
    <name type="synonym">Rhizopus arrhizus var. delemar</name>
    <dbReference type="NCBI Taxonomy" id="246409"/>
    <lineage>
        <taxon>Eukaryota</taxon>
        <taxon>Fungi</taxon>
        <taxon>Fungi incertae sedis</taxon>
        <taxon>Mucoromycota</taxon>
        <taxon>Mucoromycotina</taxon>
        <taxon>Mucoromycetes</taxon>
        <taxon>Mucorales</taxon>
        <taxon>Mucorineae</taxon>
        <taxon>Rhizopodaceae</taxon>
        <taxon>Rhizopus</taxon>
    </lineage>
</organism>
<evidence type="ECO:0000313" key="1">
    <source>
        <dbReference type="EMBL" id="EIE75454.1"/>
    </source>
</evidence>
<dbReference type="EMBL" id="CH476732">
    <property type="protein sequence ID" value="EIE75454.1"/>
    <property type="molecule type" value="Genomic_DNA"/>
</dbReference>
<dbReference type="AlphaFoldDB" id="I1BGX4"/>
<dbReference type="InParanoid" id="I1BGX4"/>
<evidence type="ECO:0000313" key="2">
    <source>
        <dbReference type="Proteomes" id="UP000009138"/>
    </source>
</evidence>
<accession>I1BGX4</accession>